<keyword evidence="2" id="KW-1185">Reference proteome</keyword>
<proteinExistence type="predicted"/>
<dbReference type="Proteomes" id="UP000325902">
    <property type="component" value="Unassembled WGS sequence"/>
</dbReference>
<gene>
    <name evidence="1" type="ORF">DBV05_g386</name>
</gene>
<sequence>MDATKPGAPLQETHEDVDALFVQIKKNLEGIRDQFPGFYDKVKILVATMDPHAGEEPETNHSSPLIDATIYKEQRRSLPDMTTVNEANKVAAKMIKGKSYPVSFK</sequence>
<organism evidence="1 2">
    <name type="scientific">Lasiodiplodia theobromae</name>
    <dbReference type="NCBI Taxonomy" id="45133"/>
    <lineage>
        <taxon>Eukaryota</taxon>
        <taxon>Fungi</taxon>
        <taxon>Dikarya</taxon>
        <taxon>Ascomycota</taxon>
        <taxon>Pezizomycotina</taxon>
        <taxon>Dothideomycetes</taxon>
        <taxon>Dothideomycetes incertae sedis</taxon>
        <taxon>Botryosphaeriales</taxon>
        <taxon>Botryosphaeriaceae</taxon>
        <taxon>Lasiodiplodia</taxon>
    </lineage>
</organism>
<accession>A0A5N5DS90</accession>
<protein>
    <submittedName>
        <fullName evidence="1">Uncharacterized protein</fullName>
    </submittedName>
</protein>
<evidence type="ECO:0000313" key="2">
    <source>
        <dbReference type="Proteomes" id="UP000325902"/>
    </source>
</evidence>
<dbReference type="EMBL" id="VCHE01000002">
    <property type="protein sequence ID" value="KAB2580856.1"/>
    <property type="molecule type" value="Genomic_DNA"/>
</dbReference>
<dbReference type="AlphaFoldDB" id="A0A5N5DS90"/>
<evidence type="ECO:0000313" key="1">
    <source>
        <dbReference type="EMBL" id="KAB2580856.1"/>
    </source>
</evidence>
<name>A0A5N5DS90_9PEZI</name>
<comment type="caution">
    <text evidence="1">The sequence shown here is derived from an EMBL/GenBank/DDBJ whole genome shotgun (WGS) entry which is preliminary data.</text>
</comment>
<reference evidence="1 2" key="1">
    <citation type="journal article" date="2019" name="Sci. Rep.">
        <title>A multi-omics analysis of the grapevine pathogen Lasiodiplodia theobromae reveals that temperature affects the expression of virulence- and pathogenicity-related genes.</title>
        <authorList>
            <person name="Felix C."/>
            <person name="Meneses R."/>
            <person name="Goncalves M.F.M."/>
            <person name="Tilleman L."/>
            <person name="Duarte A.S."/>
            <person name="Jorrin-Novo J.V."/>
            <person name="Van de Peer Y."/>
            <person name="Deforce D."/>
            <person name="Van Nieuwerburgh F."/>
            <person name="Esteves A.C."/>
            <person name="Alves A."/>
        </authorList>
    </citation>
    <scope>NUCLEOTIDE SEQUENCE [LARGE SCALE GENOMIC DNA]</scope>
    <source>
        <strain evidence="1 2">LA-SOL3</strain>
    </source>
</reference>